<dbReference type="InterPro" id="IPR008972">
    <property type="entry name" value="Cupredoxin"/>
</dbReference>
<keyword evidence="3" id="KW-0560">Oxidoreductase</keyword>
<dbReference type="AlphaFoldDB" id="A0AA36FE96"/>
<evidence type="ECO:0000256" key="1">
    <source>
        <dbReference type="ARBA" id="ARBA00010609"/>
    </source>
</evidence>
<dbReference type="Gene3D" id="2.60.40.420">
    <property type="entry name" value="Cupredoxins - blue copper proteins"/>
    <property type="match status" value="3"/>
</dbReference>
<feature type="domain" description="Plastocyanin-like" evidence="7">
    <location>
        <begin position="462"/>
        <end position="607"/>
    </location>
</feature>
<dbReference type="PANTHER" id="PTHR11709:SF394">
    <property type="entry name" value="FI03373P-RELATED"/>
    <property type="match status" value="1"/>
</dbReference>
<sequence length="647" mass="73847">MSAFFLLVLVLLLVNPSYVTLARRNSCRYEDTVCEFSLTVTHKLPMTYHGHSVEIIDGKLYYFHKGKHYIDADDVLTMDGYDDQWLAITVNETIPGPTIEVFINQTVIIKVTNELWSTATSLHWHGIDQVGSPFMDGVSFVTQCPIQPSESFIYIFNATKTGTYFYHSHIGLQRIMGLYGALIVRDKPPIIQEKVLIISEYNHFWNANKAWLKTFYSSALHGEKTPDLKTYDGTYLGQFLYTSGLVNGRGRYYDKRGHHNGAPLSRFNVQQDRMYRFRVISAASELPFEFSIDSHPLQIVASDGADLKGSFYDSVIIQPGERYDFFITTNKDIKNYWIRGKTLTENLNQTFEAILSYEGASDADPTSRSKNCSRTVCDVLNCPFMYFPVKYNKRCHSISGLRSPKVQNVPKYEEHHWEEYFLNFAFPHGRASVNGRSFLYPNVNPLLQPNEVKTLCKETECGSGKTCSCTHSITLSNGNNVQLVLSNIGRLYGVSHPIHLHGHSFHVVKMGFPTYNKTTGKLISINKDIMCYGDTGYCNNPVWRNKTWKGDNIPGLNLVNPPLKDTVTLPSGGYVVVRLKANNPGLWFMHCHMAFHTSEGMALVVNESFTDIPTSKYSLPKCRSPLEKKVTYKRHYEQEYQDRKYNF</sequence>
<dbReference type="InterPro" id="IPR033138">
    <property type="entry name" value="Cu_oxidase_CS"/>
</dbReference>
<comment type="similarity">
    <text evidence="1">Belongs to the multicopper oxidase family.</text>
</comment>
<reference evidence="9" key="1">
    <citation type="submission" date="2023-08" db="EMBL/GenBank/DDBJ databases">
        <authorList>
            <person name="Alioto T."/>
            <person name="Alioto T."/>
            <person name="Gomez Garrido J."/>
        </authorList>
    </citation>
    <scope>NUCLEOTIDE SEQUENCE</scope>
</reference>
<proteinExistence type="inferred from homology"/>
<dbReference type="CDD" id="cd13884">
    <property type="entry name" value="CuRO_2_tcLCC_insect_like"/>
    <property type="match status" value="1"/>
</dbReference>
<dbReference type="EMBL" id="OX597830">
    <property type="protein sequence ID" value="CAI9735095.1"/>
    <property type="molecule type" value="Genomic_DNA"/>
</dbReference>
<name>A0AA36FE96_OCTVU</name>
<protein>
    <submittedName>
        <fullName evidence="9">Laccase-2-like</fullName>
    </submittedName>
</protein>
<keyword evidence="4" id="KW-0186">Copper</keyword>
<keyword evidence="5" id="KW-0732">Signal</keyword>
<evidence type="ECO:0000256" key="2">
    <source>
        <dbReference type="ARBA" id="ARBA00022723"/>
    </source>
</evidence>
<evidence type="ECO:0000256" key="3">
    <source>
        <dbReference type="ARBA" id="ARBA00023002"/>
    </source>
</evidence>
<evidence type="ECO:0000313" key="9">
    <source>
        <dbReference type="EMBL" id="CAI9735095.1"/>
    </source>
</evidence>
<feature type="domain" description="Plastocyanin-like" evidence="6">
    <location>
        <begin position="242"/>
        <end position="360"/>
    </location>
</feature>
<evidence type="ECO:0000256" key="4">
    <source>
        <dbReference type="ARBA" id="ARBA00023008"/>
    </source>
</evidence>
<keyword evidence="10" id="KW-1185">Reference proteome</keyword>
<dbReference type="CDD" id="cd13858">
    <property type="entry name" value="CuRO_1_tcLCC2_insect_like"/>
    <property type="match status" value="1"/>
</dbReference>
<dbReference type="GO" id="GO:0006826">
    <property type="term" value="P:iron ion transport"/>
    <property type="evidence" value="ECO:0007669"/>
    <property type="project" value="TreeGrafter"/>
</dbReference>
<evidence type="ECO:0000259" key="6">
    <source>
        <dbReference type="Pfam" id="PF00394"/>
    </source>
</evidence>
<dbReference type="Pfam" id="PF00394">
    <property type="entry name" value="Cu-oxidase"/>
    <property type="match status" value="1"/>
</dbReference>
<evidence type="ECO:0000259" key="8">
    <source>
        <dbReference type="Pfam" id="PF07732"/>
    </source>
</evidence>
<dbReference type="GO" id="GO:0016491">
    <property type="term" value="F:oxidoreductase activity"/>
    <property type="evidence" value="ECO:0007669"/>
    <property type="project" value="UniProtKB-KW"/>
</dbReference>
<feature type="signal peptide" evidence="5">
    <location>
        <begin position="1"/>
        <end position="22"/>
    </location>
</feature>
<evidence type="ECO:0000256" key="5">
    <source>
        <dbReference type="SAM" id="SignalP"/>
    </source>
</evidence>
<dbReference type="InterPro" id="IPR002355">
    <property type="entry name" value="Cu_oxidase_Cu_BS"/>
</dbReference>
<feature type="domain" description="Plastocyanin-like" evidence="8">
    <location>
        <begin position="87"/>
        <end position="187"/>
    </location>
</feature>
<evidence type="ECO:0000259" key="7">
    <source>
        <dbReference type="Pfam" id="PF07731"/>
    </source>
</evidence>
<dbReference type="InterPro" id="IPR011706">
    <property type="entry name" value="Cu-oxidase_C"/>
</dbReference>
<dbReference type="SUPFAM" id="SSF49503">
    <property type="entry name" value="Cupredoxins"/>
    <property type="match status" value="3"/>
</dbReference>
<dbReference type="InterPro" id="IPR011707">
    <property type="entry name" value="Cu-oxidase-like_N"/>
</dbReference>
<dbReference type="Pfam" id="PF07732">
    <property type="entry name" value="Cu-oxidase_3"/>
    <property type="match status" value="1"/>
</dbReference>
<dbReference type="PANTHER" id="PTHR11709">
    <property type="entry name" value="MULTI-COPPER OXIDASE"/>
    <property type="match status" value="1"/>
</dbReference>
<evidence type="ECO:0000313" key="10">
    <source>
        <dbReference type="Proteomes" id="UP001162480"/>
    </source>
</evidence>
<keyword evidence="2" id="KW-0479">Metal-binding</keyword>
<dbReference type="FunFam" id="2.60.40.420:FF:000045">
    <property type="entry name" value="Laccase 2"/>
    <property type="match status" value="1"/>
</dbReference>
<dbReference type="GO" id="GO:0005507">
    <property type="term" value="F:copper ion binding"/>
    <property type="evidence" value="ECO:0007669"/>
    <property type="project" value="InterPro"/>
</dbReference>
<accession>A0AA36FE96</accession>
<dbReference type="InterPro" id="IPR001117">
    <property type="entry name" value="Cu-oxidase_2nd"/>
</dbReference>
<dbReference type="Pfam" id="PF07731">
    <property type="entry name" value="Cu-oxidase_2"/>
    <property type="match status" value="1"/>
</dbReference>
<feature type="chain" id="PRO_5041456008" evidence="5">
    <location>
        <begin position="23"/>
        <end position="647"/>
    </location>
</feature>
<dbReference type="PROSITE" id="PS00080">
    <property type="entry name" value="MULTICOPPER_OXIDASE2"/>
    <property type="match status" value="1"/>
</dbReference>
<organism evidence="9 10">
    <name type="scientific">Octopus vulgaris</name>
    <name type="common">Common octopus</name>
    <dbReference type="NCBI Taxonomy" id="6645"/>
    <lineage>
        <taxon>Eukaryota</taxon>
        <taxon>Metazoa</taxon>
        <taxon>Spiralia</taxon>
        <taxon>Lophotrochozoa</taxon>
        <taxon>Mollusca</taxon>
        <taxon>Cephalopoda</taxon>
        <taxon>Coleoidea</taxon>
        <taxon>Octopodiformes</taxon>
        <taxon>Octopoda</taxon>
        <taxon>Incirrata</taxon>
        <taxon>Octopodidae</taxon>
        <taxon>Octopus</taxon>
    </lineage>
</organism>
<gene>
    <name evidence="9" type="ORF">OCTVUL_1B031584</name>
</gene>
<dbReference type="CDD" id="cd13905">
    <property type="entry name" value="CuRO_3_tcLLC2_insect_like"/>
    <property type="match status" value="1"/>
</dbReference>
<dbReference type="GO" id="GO:0005886">
    <property type="term" value="C:plasma membrane"/>
    <property type="evidence" value="ECO:0007669"/>
    <property type="project" value="TreeGrafter"/>
</dbReference>
<dbReference type="PROSITE" id="PS00079">
    <property type="entry name" value="MULTICOPPER_OXIDASE1"/>
    <property type="match status" value="2"/>
</dbReference>
<dbReference type="Proteomes" id="UP001162480">
    <property type="component" value="Chromosome 17"/>
</dbReference>
<dbReference type="InterPro" id="IPR045087">
    <property type="entry name" value="Cu-oxidase_fam"/>
</dbReference>